<comment type="caution">
    <text evidence="1">The sequence shown here is derived from an EMBL/GenBank/DDBJ whole genome shotgun (WGS) entry which is preliminary data.</text>
</comment>
<gene>
    <name evidence="1" type="ORF">ALMA_0279</name>
</gene>
<name>A0A261F786_9BIFI</name>
<evidence type="ECO:0000313" key="1">
    <source>
        <dbReference type="EMBL" id="OZG54954.1"/>
    </source>
</evidence>
<proteinExistence type="predicted"/>
<protein>
    <submittedName>
        <fullName evidence="1">Uncharacterized protein</fullName>
    </submittedName>
</protein>
<evidence type="ECO:0000313" key="2">
    <source>
        <dbReference type="Proteomes" id="UP000243657"/>
    </source>
</evidence>
<dbReference type="AlphaFoldDB" id="A0A261F786"/>
<organism evidence="1 2">
    <name type="scientific">Alloscardovia macacae</name>
    <dbReference type="NCBI Taxonomy" id="1160091"/>
    <lineage>
        <taxon>Bacteria</taxon>
        <taxon>Bacillati</taxon>
        <taxon>Actinomycetota</taxon>
        <taxon>Actinomycetes</taxon>
        <taxon>Bifidobacteriales</taxon>
        <taxon>Bifidobacteriaceae</taxon>
        <taxon>Alloscardovia</taxon>
    </lineage>
</organism>
<accession>A0A261F786</accession>
<dbReference type="RefSeq" id="WP_094726059.1">
    <property type="nucleotide sequence ID" value="NZ_JBHLWS010000010.1"/>
</dbReference>
<sequence length="156" mass="17690">MGGEDTAVFFAERIESLLRGVLGQPDMHGSYAQLYETEGARKTVISHVGSGITLTGEGKGVLRLQFSYEYEINAHGYLTIEKSSIRILPQNEGYLGAPFFHYDYLRDHHGDVPAAHINIHASNDEMTKTMLQCGLKKRGRRRREKFVKNYEREEGL</sequence>
<dbReference type="Proteomes" id="UP000243657">
    <property type="component" value="Unassembled WGS sequence"/>
</dbReference>
<reference evidence="1 2" key="1">
    <citation type="journal article" date="2017" name="BMC Genomics">
        <title>Comparative genomic and phylogenomic analyses of the Bifidobacteriaceae family.</title>
        <authorList>
            <person name="Lugli G.A."/>
            <person name="Milani C."/>
            <person name="Turroni F."/>
            <person name="Duranti S."/>
            <person name="Mancabelli L."/>
            <person name="Mangifesta M."/>
            <person name="Ferrario C."/>
            <person name="Modesto M."/>
            <person name="Mattarelli P."/>
            <person name="Jiri K."/>
            <person name="van Sinderen D."/>
            <person name="Ventura M."/>
        </authorList>
    </citation>
    <scope>NUCLEOTIDE SEQUENCE [LARGE SCALE GENOMIC DNA]</scope>
    <source>
        <strain evidence="1 2">DSM 24762</strain>
    </source>
</reference>
<dbReference type="EMBL" id="MWWT01000001">
    <property type="protein sequence ID" value="OZG54954.1"/>
    <property type="molecule type" value="Genomic_DNA"/>
</dbReference>
<keyword evidence="2" id="KW-1185">Reference proteome</keyword>